<feature type="region of interest" description="Disordered" evidence="1">
    <location>
        <begin position="32"/>
        <end position="61"/>
    </location>
</feature>
<gene>
    <name evidence="3" type="ORF">SAMN05216337_1004231</name>
</gene>
<sequence>MREIVRPVTTALSVACLAIAMTAASNSGAFAQAKQQQMAPPAKQPAQAAPPAQAAAPAQDQAPPIKQIALTDKQVDGALAAAKEMDPITAKLSQDAKPDPKIVAQLEGIAKKNGFASYDEYNNVVDNISLVLGGFDPQTKKYIGPEAVLKAQIAQVQADKKMSAKDKKDALADLNDALKSPPPAVENQGNIDLVTKSYDKLMEEFGGSDDN</sequence>
<accession>A0A1G6NRW8</accession>
<keyword evidence="2" id="KW-0732">Signal</keyword>
<feature type="signal peptide" evidence="2">
    <location>
        <begin position="1"/>
        <end position="31"/>
    </location>
</feature>
<dbReference type="AlphaFoldDB" id="A0A1G6NRW8"/>
<evidence type="ECO:0000313" key="3">
    <source>
        <dbReference type="EMBL" id="SDC70643.1"/>
    </source>
</evidence>
<proteinExistence type="predicted"/>
<organism evidence="3 4">
    <name type="scientific">Bradyrhizobium brasilense</name>
    <dbReference type="NCBI Taxonomy" id="1419277"/>
    <lineage>
        <taxon>Bacteria</taxon>
        <taxon>Pseudomonadati</taxon>
        <taxon>Pseudomonadota</taxon>
        <taxon>Alphaproteobacteria</taxon>
        <taxon>Hyphomicrobiales</taxon>
        <taxon>Nitrobacteraceae</taxon>
        <taxon>Bradyrhizobium</taxon>
    </lineage>
</organism>
<evidence type="ECO:0000313" key="4">
    <source>
        <dbReference type="Proteomes" id="UP000199245"/>
    </source>
</evidence>
<dbReference type="Proteomes" id="UP000199245">
    <property type="component" value="Unassembled WGS sequence"/>
</dbReference>
<dbReference type="RefSeq" id="WP_176936783.1">
    <property type="nucleotide sequence ID" value="NZ_FMZW01000004.1"/>
</dbReference>
<dbReference type="EMBL" id="FMZW01000004">
    <property type="protein sequence ID" value="SDC70643.1"/>
    <property type="molecule type" value="Genomic_DNA"/>
</dbReference>
<name>A0A1G6NRW8_9BRAD</name>
<evidence type="ECO:0000256" key="1">
    <source>
        <dbReference type="SAM" id="MobiDB-lite"/>
    </source>
</evidence>
<protein>
    <submittedName>
        <fullName evidence="3">Uncharacterized protein</fullName>
    </submittedName>
</protein>
<feature type="chain" id="PRO_5011620277" evidence="2">
    <location>
        <begin position="32"/>
        <end position="211"/>
    </location>
</feature>
<reference evidence="3 4" key="1">
    <citation type="submission" date="2016-10" db="EMBL/GenBank/DDBJ databases">
        <authorList>
            <person name="de Groot N.N."/>
        </authorList>
    </citation>
    <scope>NUCLEOTIDE SEQUENCE [LARGE SCALE GENOMIC DNA]</scope>
    <source>
        <strain evidence="3 4">R5</strain>
    </source>
</reference>
<evidence type="ECO:0000256" key="2">
    <source>
        <dbReference type="SAM" id="SignalP"/>
    </source>
</evidence>